<protein>
    <submittedName>
        <fullName evidence="2">Cyclase</fullName>
    </submittedName>
</protein>
<gene>
    <name evidence="2" type="ORF">BST43_14470</name>
</gene>
<dbReference type="InterPro" id="IPR005031">
    <property type="entry name" value="COQ10_START"/>
</dbReference>
<sequence length="317" mass="34519">MTSPATHTLTHTLEMTAPVESVYSLVADVTRWPVIFGPTVYVDLLEHDQQAERFHIWATVNGVVRDWVSRRTFDPEAKRVEFAQERSAAPIASMGGSWSFAQRPGGRTEVVLDHHFTVDGDDAAQQSIVEAVNANSEKELAALKLVAECGYAPAEIIQVFEDTVHLSGRASDIYTFVERSDLWPQRLPHVGRVNLVEAAGGVQDMEMDTVTGDGSSHTTRSVRLCFSPSKIVYKQQLPPALLLGHSGVWEFTDGPEGAVARSQHMVAINPAAIATVLGEGQGIADAQQYLRNALGANSRSTLTHAGYWAESLAENLT</sequence>
<dbReference type="AlphaFoldDB" id="A0A1S4VRT7"/>
<organism evidence="2 3">
    <name type="scientific">Mycobacteroides saopaulense</name>
    <dbReference type="NCBI Taxonomy" id="1578165"/>
    <lineage>
        <taxon>Bacteria</taxon>
        <taxon>Bacillati</taxon>
        <taxon>Actinomycetota</taxon>
        <taxon>Actinomycetes</taxon>
        <taxon>Mycobacteriales</taxon>
        <taxon>Mycobacteriaceae</taxon>
        <taxon>Mycobacteroides</taxon>
    </lineage>
</organism>
<dbReference type="CDD" id="cd08861">
    <property type="entry name" value="OtcD1_ARO-CYC_like"/>
    <property type="match status" value="2"/>
</dbReference>
<dbReference type="KEGG" id="msao:MYCSP_12685"/>
<reference evidence="2 3" key="1">
    <citation type="submission" date="2016-12" db="EMBL/GenBank/DDBJ databases">
        <title>The new phylogeny of genus Mycobacterium.</title>
        <authorList>
            <person name="Tortoli E."/>
            <person name="Trovato A."/>
            <person name="Cirillo D.M."/>
        </authorList>
    </citation>
    <scope>NUCLEOTIDE SEQUENCE [LARGE SCALE GENOMIC DNA]</scope>
    <source>
        <strain evidence="2 3">CCUG 66554</strain>
    </source>
</reference>
<evidence type="ECO:0000259" key="1">
    <source>
        <dbReference type="Pfam" id="PF03364"/>
    </source>
</evidence>
<evidence type="ECO:0000313" key="3">
    <source>
        <dbReference type="Proteomes" id="UP000192434"/>
    </source>
</evidence>
<dbReference type="Pfam" id="PF03364">
    <property type="entry name" value="Polyketide_cyc"/>
    <property type="match status" value="1"/>
</dbReference>
<dbReference type="OrthoDB" id="3419705at2"/>
<dbReference type="Gene3D" id="3.30.530.20">
    <property type="match status" value="2"/>
</dbReference>
<dbReference type="STRING" id="1578165.BKG68_07705"/>
<name>A0A1S4VRT7_9MYCO</name>
<accession>A0A1S4VRT7</accession>
<comment type="caution">
    <text evidence="2">The sequence shown here is derived from an EMBL/GenBank/DDBJ whole genome shotgun (WGS) entry which is preliminary data.</text>
</comment>
<dbReference type="InterPro" id="IPR023393">
    <property type="entry name" value="START-like_dom_sf"/>
</dbReference>
<evidence type="ECO:0000313" key="2">
    <source>
        <dbReference type="EMBL" id="ORB56329.1"/>
    </source>
</evidence>
<proteinExistence type="predicted"/>
<feature type="domain" description="Coenzyme Q-binding protein COQ10 START" evidence="1">
    <location>
        <begin position="16"/>
        <end position="117"/>
    </location>
</feature>
<dbReference type="EMBL" id="MVII01000017">
    <property type="protein sequence ID" value="ORB56329.1"/>
    <property type="molecule type" value="Genomic_DNA"/>
</dbReference>
<dbReference type="SUPFAM" id="SSF55961">
    <property type="entry name" value="Bet v1-like"/>
    <property type="match status" value="2"/>
</dbReference>
<dbReference type="Proteomes" id="UP000192434">
    <property type="component" value="Unassembled WGS sequence"/>
</dbReference>
<dbReference type="RefSeq" id="WP_083017083.1">
    <property type="nucleotide sequence ID" value="NZ_CP010271.1"/>
</dbReference>